<accession>A0AAD9NWH8</accession>
<dbReference type="InterPro" id="IPR004367">
    <property type="entry name" value="Cyclin_C-dom"/>
</dbReference>
<comment type="similarity">
    <text evidence="2">Belongs to the cyclin family.</text>
</comment>
<dbReference type="InterPro" id="IPR036915">
    <property type="entry name" value="Cyclin-like_sf"/>
</dbReference>
<feature type="region of interest" description="Disordered" evidence="3">
    <location>
        <begin position="265"/>
        <end position="291"/>
    </location>
</feature>
<dbReference type="SMART" id="SM01332">
    <property type="entry name" value="Cyclin_C"/>
    <property type="match status" value="1"/>
</dbReference>
<comment type="caution">
    <text evidence="6">The sequence shown here is derived from an EMBL/GenBank/DDBJ whole genome shotgun (WGS) entry which is preliminary data.</text>
</comment>
<dbReference type="InterPro" id="IPR006671">
    <property type="entry name" value="Cyclin_N"/>
</dbReference>
<dbReference type="SMART" id="SM00385">
    <property type="entry name" value="CYCLIN"/>
    <property type="match status" value="2"/>
</dbReference>
<dbReference type="CDD" id="cd20529">
    <property type="entry name" value="CYCLIN_CCNJ-like_rpt2"/>
    <property type="match status" value="1"/>
</dbReference>
<dbReference type="Gene3D" id="1.10.472.10">
    <property type="entry name" value="Cyclin-like"/>
    <property type="match status" value="2"/>
</dbReference>
<gene>
    <name evidence="6" type="ORF">NP493_296g01008</name>
</gene>
<organism evidence="6 7">
    <name type="scientific">Ridgeia piscesae</name>
    <name type="common">Tubeworm</name>
    <dbReference type="NCBI Taxonomy" id="27915"/>
    <lineage>
        <taxon>Eukaryota</taxon>
        <taxon>Metazoa</taxon>
        <taxon>Spiralia</taxon>
        <taxon>Lophotrochozoa</taxon>
        <taxon>Annelida</taxon>
        <taxon>Polychaeta</taxon>
        <taxon>Sedentaria</taxon>
        <taxon>Canalipalpata</taxon>
        <taxon>Sabellida</taxon>
        <taxon>Siboglinidae</taxon>
        <taxon>Ridgeia</taxon>
    </lineage>
</organism>
<feature type="domain" description="Cyclin-like" evidence="4">
    <location>
        <begin position="43"/>
        <end position="130"/>
    </location>
</feature>
<feature type="domain" description="Cyclin C-terminal" evidence="5">
    <location>
        <begin position="139"/>
        <end position="272"/>
    </location>
</feature>
<feature type="domain" description="Cyclin-like" evidence="4">
    <location>
        <begin position="147"/>
        <end position="246"/>
    </location>
</feature>
<name>A0AAD9NWH8_RIDPI</name>
<dbReference type="SUPFAM" id="SSF47954">
    <property type="entry name" value="Cyclin-like"/>
    <property type="match status" value="2"/>
</dbReference>
<protein>
    <submittedName>
        <fullName evidence="6">Uncharacterized protein</fullName>
    </submittedName>
</protein>
<dbReference type="InterPro" id="IPR013763">
    <property type="entry name" value="Cyclin-like_dom"/>
</dbReference>
<evidence type="ECO:0000259" key="5">
    <source>
        <dbReference type="SMART" id="SM01332"/>
    </source>
</evidence>
<evidence type="ECO:0000313" key="7">
    <source>
        <dbReference type="Proteomes" id="UP001209878"/>
    </source>
</evidence>
<dbReference type="Pfam" id="PF02984">
    <property type="entry name" value="Cyclin_C"/>
    <property type="match status" value="1"/>
</dbReference>
<keyword evidence="1 2" id="KW-0195">Cyclin</keyword>
<dbReference type="EMBL" id="JAODUO010000296">
    <property type="protein sequence ID" value="KAK2183764.1"/>
    <property type="molecule type" value="Genomic_DNA"/>
</dbReference>
<keyword evidence="7" id="KW-1185">Reference proteome</keyword>
<evidence type="ECO:0000256" key="1">
    <source>
        <dbReference type="ARBA" id="ARBA00023127"/>
    </source>
</evidence>
<dbReference type="AlphaFoldDB" id="A0AAD9NWH8"/>
<dbReference type="CDD" id="cd20528">
    <property type="entry name" value="CYCLIN_CCNJ-like_rpt1"/>
    <property type="match status" value="1"/>
</dbReference>
<proteinExistence type="inferred from homology"/>
<dbReference type="PANTHER" id="PTHR10177">
    <property type="entry name" value="CYCLINS"/>
    <property type="match status" value="1"/>
</dbReference>
<evidence type="ECO:0000313" key="6">
    <source>
        <dbReference type="EMBL" id="KAK2183764.1"/>
    </source>
</evidence>
<dbReference type="Proteomes" id="UP001209878">
    <property type="component" value="Unassembled WGS sequence"/>
</dbReference>
<evidence type="ECO:0000256" key="3">
    <source>
        <dbReference type="SAM" id="MobiDB-lite"/>
    </source>
</evidence>
<dbReference type="Pfam" id="PF00134">
    <property type="entry name" value="Cyclin_N"/>
    <property type="match status" value="1"/>
</dbReference>
<dbReference type="InterPro" id="IPR039361">
    <property type="entry name" value="Cyclin"/>
</dbReference>
<reference evidence="6" key="1">
    <citation type="journal article" date="2023" name="Mol. Biol. Evol.">
        <title>Third-Generation Sequencing Reveals the Adaptive Role of the Epigenome in Three Deep-Sea Polychaetes.</title>
        <authorList>
            <person name="Perez M."/>
            <person name="Aroh O."/>
            <person name="Sun Y."/>
            <person name="Lan Y."/>
            <person name="Juniper S.K."/>
            <person name="Young C.R."/>
            <person name="Angers B."/>
            <person name="Qian P.Y."/>
        </authorList>
    </citation>
    <scope>NUCLEOTIDE SEQUENCE</scope>
    <source>
        <strain evidence="6">R07B-5</strain>
    </source>
</reference>
<evidence type="ECO:0000256" key="2">
    <source>
        <dbReference type="RuleBase" id="RU000383"/>
    </source>
</evidence>
<evidence type="ECO:0000259" key="4">
    <source>
        <dbReference type="SMART" id="SM00385"/>
    </source>
</evidence>
<sequence>MDESWWQEPIAEDIYRNLRLKEKHLPVYYAQSPQIGFRRYLVDWLSLICDVYQISSTARYLTVALLDYFMDRFDVDDQQLRLVALGSLLVAAKFEEHEVNIPKSHDLNSYVPPPGYAPRDYMHMELTLLDSFAWNVCLPTPAHFTDYFLLGLVQELQRDKGEEGDVRSWADGSPVMKYLGKYVTYFLEISMQDHIYRNYLPSLVATACIASSRWCLHITPPWTGELENLSGYTWDDLHPLVQNMLSTHHTDEQLTNKQCPVSTFSASSLTDMSPPRSAPASPVHDKTPVSTMPSGVTMCKLQLVTTTAGQRL</sequence>